<evidence type="ECO:0000313" key="2">
    <source>
        <dbReference type="EMBL" id="AJD45793.1"/>
    </source>
</evidence>
<protein>
    <submittedName>
        <fullName evidence="2">Uncharacterized protein</fullName>
    </submittedName>
</protein>
<geneLocation type="plasmid" evidence="2 3">
    <name>pRgalR602c</name>
</geneLocation>
<dbReference type="RefSeq" id="WP_040115934.1">
    <property type="nucleotide sequence ID" value="NZ_CP006880.1"/>
</dbReference>
<dbReference type="EMBL" id="CP006880">
    <property type="protein sequence ID" value="AJD45793.1"/>
    <property type="molecule type" value="Genomic_DNA"/>
</dbReference>
<sequence>MVTILYVGETAAVESSTLQRILKRANYATSDMQADEGRERHEEVVIIRRIEAGTIPSQSYPPSLRRRQSSGPDALASWENEGGATSARPAAASKAAENRR</sequence>
<feature type="region of interest" description="Disordered" evidence="1">
    <location>
        <begin position="55"/>
        <end position="100"/>
    </location>
</feature>
<dbReference type="KEGG" id="rga:RGR602_PC01769"/>
<evidence type="ECO:0000256" key="1">
    <source>
        <dbReference type="SAM" id="MobiDB-lite"/>
    </source>
</evidence>
<name>A0A0B4XGP2_9HYPH</name>
<keyword evidence="3" id="KW-1185">Reference proteome</keyword>
<evidence type="ECO:0000313" key="3">
    <source>
        <dbReference type="Proteomes" id="UP000031368"/>
    </source>
</evidence>
<keyword evidence="2" id="KW-0614">Plasmid</keyword>
<reference evidence="2 3" key="1">
    <citation type="submission" date="2013-11" db="EMBL/GenBank/DDBJ databases">
        <title>Complete genome sequence of Rhizobium gallicum bv. gallicum R602.</title>
        <authorList>
            <person name="Bustos P."/>
            <person name="Santamaria R.I."/>
            <person name="Lozano L."/>
            <person name="Acosta J.L."/>
            <person name="Ormeno-Orrillo E."/>
            <person name="Rogel M.A."/>
            <person name="Romero D."/>
            <person name="Cevallos M.A."/>
            <person name="Martinez-Romero E."/>
            <person name="Gonzalez V."/>
        </authorList>
    </citation>
    <scope>NUCLEOTIDE SEQUENCE [LARGE SCALE GENOMIC DNA]</scope>
    <source>
        <strain evidence="2 3">R602</strain>
        <plasmid evidence="2 3">pRgalR602c</plasmid>
    </source>
</reference>
<organism evidence="2 3">
    <name type="scientific">Rhizobium gallicum bv. gallicum R602sp</name>
    <dbReference type="NCBI Taxonomy" id="1041138"/>
    <lineage>
        <taxon>Bacteria</taxon>
        <taxon>Pseudomonadati</taxon>
        <taxon>Pseudomonadota</taxon>
        <taxon>Alphaproteobacteria</taxon>
        <taxon>Hyphomicrobiales</taxon>
        <taxon>Rhizobiaceae</taxon>
        <taxon>Rhizobium/Agrobacterium group</taxon>
        <taxon>Rhizobium</taxon>
    </lineage>
</organism>
<dbReference type="AlphaFoldDB" id="A0A0B4XGP2"/>
<dbReference type="HOGENOM" id="CLU_2275197_0_0_5"/>
<feature type="compositionally biased region" description="Low complexity" evidence="1">
    <location>
        <begin position="84"/>
        <end position="100"/>
    </location>
</feature>
<gene>
    <name evidence="2" type="ORF">RGR602_PC01769</name>
</gene>
<dbReference type="Proteomes" id="UP000031368">
    <property type="component" value="Plasmid pRgalR602c"/>
</dbReference>
<proteinExistence type="predicted"/>
<accession>A0A0B4XGP2</accession>